<dbReference type="Gene3D" id="1.10.10.2840">
    <property type="entry name" value="PucR C-terminal helix-turn-helix domain"/>
    <property type="match status" value="1"/>
</dbReference>
<organism evidence="5 6">
    <name type="scientific">Actinomadura namibiensis</name>
    <dbReference type="NCBI Taxonomy" id="182080"/>
    <lineage>
        <taxon>Bacteria</taxon>
        <taxon>Bacillati</taxon>
        <taxon>Actinomycetota</taxon>
        <taxon>Actinomycetes</taxon>
        <taxon>Streptosporangiales</taxon>
        <taxon>Thermomonosporaceae</taxon>
        <taxon>Actinomadura</taxon>
    </lineage>
</organism>
<evidence type="ECO:0000259" key="2">
    <source>
        <dbReference type="Pfam" id="PF13556"/>
    </source>
</evidence>
<dbReference type="PANTHER" id="PTHR33744:SF1">
    <property type="entry name" value="DNA-BINDING TRANSCRIPTIONAL ACTIVATOR ADER"/>
    <property type="match status" value="1"/>
</dbReference>
<dbReference type="EMBL" id="JACJIA010000014">
    <property type="protein sequence ID" value="MBA8956107.1"/>
    <property type="molecule type" value="Genomic_DNA"/>
</dbReference>
<dbReference type="InterPro" id="IPR041522">
    <property type="entry name" value="CdaR_GGDEF"/>
</dbReference>
<evidence type="ECO:0000256" key="1">
    <source>
        <dbReference type="ARBA" id="ARBA00006754"/>
    </source>
</evidence>
<accession>A0A7W3LXN2</accession>
<dbReference type="Proteomes" id="UP000572680">
    <property type="component" value="Unassembled WGS sequence"/>
</dbReference>
<evidence type="ECO:0000259" key="4">
    <source>
        <dbReference type="Pfam" id="PF17853"/>
    </source>
</evidence>
<reference evidence="5 6" key="1">
    <citation type="submission" date="2020-08" db="EMBL/GenBank/DDBJ databases">
        <title>Genomic Encyclopedia of Type Strains, Phase IV (KMG-IV): sequencing the most valuable type-strain genomes for metagenomic binning, comparative biology and taxonomic classification.</title>
        <authorList>
            <person name="Goeker M."/>
        </authorList>
    </citation>
    <scope>NUCLEOTIDE SEQUENCE [LARGE SCALE GENOMIC DNA]</scope>
    <source>
        <strain evidence="5 6">DSM 44197</strain>
    </source>
</reference>
<dbReference type="InterPro" id="IPR042070">
    <property type="entry name" value="PucR_C-HTH_sf"/>
</dbReference>
<dbReference type="Pfam" id="PF13556">
    <property type="entry name" value="HTH_30"/>
    <property type="match status" value="1"/>
</dbReference>
<evidence type="ECO:0000313" key="6">
    <source>
        <dbReference type="Proteomes" id="UP000572680"/>
    </source>
</evidence>
<dbReference type="AlphaFoldDB" id="A0A7W3LXN2"/>
<dbReference type="RefSeq" id="WP_182848053.1">
    <property type="nucleotide sequence ID" value="NZ_BAAALP010000007.1"/>
</dbReference>
<dbReference type="InterPro" id="IPR025751">
    <property type="entry name" value="RsbRD_N_dom"/>
</dbReference>
<protein>
    <submittedName>
        <fullName evidence="5">Sugar diacid utilization regulator</fullName>
    </submittedName>
</protein>
<name>A0A7W3LXN2_ACTNM</name>
<feature type="domain" description="RsbT co-antagonist protein RsbRD N-terminal" evidence="3">
    <location>
        <begin position="13"/>
        <end position="149"/>
    </location>
</feature>
<gene>
    <name evidence="5" type="ORF">HNR61_007789</name>
</gene>
<proteinExistence type="inferred from homology"/>
<evidence type="ECO:0000313" key="5">
    <source>
        <dbReference type="EMBL" id="MBA8956107.1"/>
    </source>
</evidence>
<dbReference type="Pfam" id="PF14361">
    <property type="entry name" value="RsbRD_N"/>
    <property type="match status" value="1"/>
</dbReference>
<comment type="caution">
    <text evidence="5">The sequence shown here is derived from an EMBL/GenBank/DDBJ whole genome shotgun (WGS) entry which is preliminary data.</text>
</comment>
<feature type="domain" description="PucR C-terminal helix-turn-helix" evidence="2">
    <location>
        <begin position="319"/>
        <end position="376"/>
    </location>
</feature>
<dbReference type="PANTHER" id="PTHR33744">
    <property type="entry name" value="CARBOHYDRATE DIACID REGULATOR"/>
    <property type="match status" value="1"/>
</dbReference>
<dbReference type="InterPro" id="IPR051448">
    <property type="entry name" value="CdaR-like_regulators"/>
</dbReference>
<dbReference type="InterPro" id="IPR025736">
    <property type="entry name" value="PucR_C-HTH_dom"/>
</dbReference>
<evidence type="ECO:0000259" key="3">
    <source>
        <dbReference type="Pfam" id="PF14361"/>
    </source>
</evidence>
<sequence length="381" mass="40719">MFRFAQRMLARLPELSRAAVERCAAEVPFYRNLPRESLDGEVSGAFTASIRLVATTLREDRAPDAAELTEVIDWSARRAADGLPLDAALSAYLAGSLACWERLAADATADELRRYGAHALRYLAAVLPAVALAHLHEQQQLEGQRRDMRHTLISALLAGEPADELAKQSGVSLAPAYLVLLLALEPGPSDPRRTVRRVQAALDAHQQADVLASLTADGGTVLLPAPPAGPEGLPELLARIADATARPVTAAVATAPERSAVPGALEEARAVADLVGRLDRPPGLYRLDDVLLEYQLARPGRALAGLAAKLDPLDARPDLLTTVEAFVRHGHNRSRASAELSIHRNTLDYRLARIAKLTGLDLASPEGLRLLDAAVTARALG</sequence>
<feature type="domain" description="CdaR GGDEF-like" evidence="4">
    <location>
        <begin position="160"/>
        <end position="273"/>
    </location>
</feature>
<dbReference type="Pfam" id="PF17853">
    <property type="entry name" value="GGDEF_2"/>
    <property type="match status" value="1"/>
</dbReference>
<comment type="similarity">
    <text evidence="1">Belongs to the CdaR family.</text>
</comment>
<keyword evidence="6" id="KW-1185">Reference proteome</keyword>